<dbReference type="PANTHER" id="PTHR48013:SF15">
    <property type="entry name" value="DUAL SPECIFICITY MITOGEN-ACTIVATED PROTEIN KINASE KINASE 4"/>
    <property type="match status" value="1"/>
</dbReference>
<dbReference type="PROSITE" id="PS50011">
    <property type="entry name" value="PROTEIN_KINASE_DOM"/>
    <property type="match status" value="1"/>
</dbReference>
<keyword evidence="2" id="KW-0547">Nucleotide-binding</keyword>
<dbReference type="AlphaFoldDB" id="A9V3P5"/>
<comment type="similarity">
    <text evidence="5">Belongs to the protein kinase superfamily. STE Ser/Thr protein kinase family. MAP kinase kinase subfamily.</text>
</comment>
<accession>A9V3P5</accession>
<dbReference type="GeneID" id="5892529"/>
<dbReference type="InterPro" id="IPR000719">
    <property type="entry name" value="Prot_kinase_dom"/>
</dbReference>
<dbReference type="FunFam" id="3.30.200.20:FF:001020">
    <property type="entry name" value="Predicted protein"/>
    <property type="match status" value="1"/>
</dbReference>
<proteinExistence type="inferred from homology"/>
<dbReference type="Proteomes" id="UP000001357">
    <property type="component" value="Unassembled WGS sequence"/>
</dbReference>
<evidence type="ECO:0000313" key="9">
    <source>
        <dbReference type="Proteomes" id="UP000001357"/>
    </source>
</evidence>
<dbReference type="Pfam" id="PF00069">
    <property type="entry name" value="Pkinase"/>
    <property type="match status" value="1"/>
</dbReference>
<dbReference type="FunCoup" id="A9V3P5">
    <property type="interactions" value="1585"/>
</dbReference>
<name>A9V3P5_MONBE</name>
<dbReference type="EC" id="2.7.12.2" evidence="6"/>
<dbReference type="SUPFAM" id="SSF56112">
    <property type="entry name" value="Protein kinase-like (PK-like)"/>
    <property type="match status" value="1"/>
</dbReference>
<evidence type="ECO:0000313" key="8">
    <source>
        <dbReference type="EMBL" id="EDQ87740.1"/>
    </source>
</evidence>
<dbReference type="GO" id="GO:0004708">
    <property type="term" value="F:MAP kinase kinase activity"/>
    <property type="evidence" value="ECO:0000318"/>
    <property type="project" value="GO_Central"/>
</dbReference>
<dbReference type="SMART" id="SM00220">
    <property type="entry name" value="S_TKc"/>
    <property type="match status" value="1"/>
</dbReference>
<dbReference type="OMA" id="EYGIAMW"/>
<protein>
    <recommendedName>
        <fullName evidence="6">mitogen-activated protein kinase kinase</fullName>
        <ecNumber evidence="6">2.7.12.2</ecNumber>
    </recommendedName>
</protein>
<sequence length="347" mass="38753">MSHNPFQPAIAMPAAFEEVLDEGELGTITIDGTVYDIADSEWDSRTEIGNGQHGTVYRERHVPTGRVVAIKYIRDSMEPDQRNLLLSEVKLSRAFNHPNLVQYFGMNIWEGDIRLYMELCDTNLDVIMTMVKESEAFDHIPEPIVGKVAASIIAALDYMKADFSAIHRDIKPSNILLAHDGTVKVCDFGLASIMENSYCVTNVGSEPYLPPERISVDAGPTYDLRSDVWSLGVTLLELMRLEHPYHVVSRTSLYALLQAVIRDDPPPCPEYYAEPFAFLVSSCLQKQVESRPKYRKASDNGTRPALKDHEVFLKYHEADVNVAAWLGQLREATASSSEVTTPSADTA</sequence>
<keyword evidence="9" id="KW-1185">Reference proteome</keyword>
<feature type="domain" description="Protein kinase" evidence="7">
    <location>
        <begin position="42"/>
        <end position="312"/>
    </location>
</feature>
<reference evidence="8 9" key="1">
    <citation type="journal article" date="2008" name="Nature">
        <title>The genome of the choanoflagellate Monosiga brevicollis and the origin of metazoans.</title>
        <authorList>
            <consortium name="JGI Sequencing"/>
            <person name="King N."/>
            <person name="Westbrook M.J."/>
            <person name="Young S.L."/>
            <person name="Kuo A."/>
            <person name="Abedin M."/>
            <person name="Chapman J."/>
            <person name="Fairclough S."/>
            <person name="Hellsten U."/>
            <person name="Isogai Y."/>
            <person name="Letunic I."/>
            <person name="Marr M."/>
            <person name="Pincus D."/>
            <person name="Putnam N."/>
            <person name="Rokas A."/>
            <person name="Wright K.J."/>
            <person name="Zuzow R."/>
            <person name="Dirks W."/>
            <person name="Good M."/>
            <person name="Goodstein D."/>
            <person name="Lemons D."/>
            <person name="Li W."/>
            <person name="Lyons J.B."/>
            <person name="Morris A."/>
            <person name="Nichols S."/>
            <person name="Richter D.J."/>
            <person name="Salamov A."/>
            <person name="Bork P."/>
            <person name="Lim W.A."/>
            <person name="Manning G."/>
            <person name="Miller W.T."/>
            <person name="McGinnis W."/>
            <person name="Shapiro H."/>
            <person name="Tjian R."/>
            <person name="Grigoriev I.V."/>
            <person name="Rokhsar D."/>
        </authorList>
    </citation>
    <scope>NUCLEOTIDE SEQUENCE [LARGE SCALE GENOMIC DNA]</scope>
    <source>
        <strain evidence="9">MX1 / ATCC 50154</strain>
    </source>
</reference>
<evidence type="ECO:0000256" key="2">
    <source>
        <dbReference type="ARBA" id="ARBA00022741"/>
    </source>
</evidence>
<gene>
    <name evidence="8" type="ORF">MONBRDRAFT_26845</name>
</gene>
<keyword evidence="1" id="KW-0808">Transferase</keyword>
<evidence type="ECO:0000256" key="4">
    <source>
        <dbReference type="ARBA" id="ARBA00022840"/>
    </source>
</evidence>
<evidence type="ECO:0000256" key="6">
    <source>
        <dbReference type="ARBA" id="ARBA00038999"/>
    </source>
</evidence>
<keyword evidence="3" id="KW-0418">Kinase</keyword>
<dbReference type="GO" id="GO:0005524">
    <property type="term" value="F:ATP binding"/>
    <property type="evidence" value="ECO:0007669"/>
    <property type="project" value="UniProtKB-KW"/>
</dbReference>
<evidence type="ECO:0000256" key="5">
    <source>
        <dbReference type="ARBA" id="ARBA00038035"/>
    </source>
</evidence>
<dbReference type="EMBL" id="CH991557">
    <property type="protein sequence ID" value="EDQ87740.1"/>
    <property type="molecule type" value="Genomic_DNA"/>
</dbReference>
<evidence type="ECO:0000256" key="3">
    <source>
        <dbReference type="ARBA" id="ARBA00022777"/>
    </source>
</evidence>
<dbReference type="PANTHER" id="PTHR48013">
    <property type="entry name" value="DUAL SPECIFICITY MITOGEN-ACTIVATED PROTEIN KINASE KINASE 5-RELATED"/>
    <property type="match status" value="1"/>
</dbReference>
<dbReference type="eggNOG" id="KOG0984">
    <property type="taxonomic scope" value="Eukaryota"/>
</dbReference>
<dbReference type="KEGG" id="mbr:MONBRDRAFT_26845"/>
<dbReference type="Gene3D" id="3.30.200.20">
    <property type="entry name" value="Phosphorylase Kinase, domain 1"/>
    <property type="match status" value="1"/>
</dbReference>
<dbReference type="Gene3D" id="1.10.510.10">
    <property type="entry name" value="Transferase(Phosphotransferase) domain 1"/>
    <property type="match status" value="1"/>
</dbReference>
<evidence type="ECO:0000259" key="7">
    <source>
        <dbReference type="PROSITE" id="PS50011"/>
    </source>
</evidence>
<dbReference type="RefSeq" id="XP_001747273.1">
    <property type="nucleotide sequence ID" value="XM_001747221.1"/>
</dbReference>
<evidence type="ECO:0000256" key="1">
    <source>
        <dbReference type="ARBA" id="ARBA00022679"/>
    </source>
</evidence>
<dbReference type="STRING" id="81824.A9V3P5"/>
<dbReference type="GO" id="GO:0000165">
    <property type="term" value="P:MAPK cascade"/>
    <property type="evidence" value="ECO:0000318"/>
    <property type="project" value="GO_Central"/>
</dbReference>
<organism evidence="8 9">
    <name type="scientific">Monosiga brevicollis</name>
    <name type="common">Choanoflagellate</name>
    <dbReference type="NCBI Taxonomy" id="81824"/>
    <lineage>
        <taxon>Eukaryota</taxon>
        <taxon>Choanoflagellata</taxon>
        <taxon>Craspedida</taxon>
        <taxon>Salpingoecidae</taxon>
        <taxon>Monosiga</taxon>
    </lineage>
</organism>
<dbReference type="InterPro" id="IPR011009">
    <property type="entry name" value="Kinase-like_dom_sf"/>
</dbReference>
<keyword evidence="4" id="KW-0067">ATP-binding</keyword>
<dbReference type="InParanoid" id="A9V3P5"/>